<dbReference type="Proteomes" id="UP000299102">
    <property type="component" value="Unassembled WGS sequence"/>
</dbReference>
<dbReference type="InterPro" id="IPR004210">
    <property type="entry name" value="BESS_motif"/>
</dbReference>
<dbReference type="OrthoDB" id="6487365at2759"/>
<feature type="compositionally biased region" description="Polar residues" evidence="2">
    <location>
        <begin position="550"/>
        <end position="568"/>
    </location>
</feature>
<reference evidence="4 5" key="1">
    <citation type="journal article" date="2019" name="Commun. Biol.">
        <title>The bagworm genome reveals a unique fibroin gene that provides high tensile strength.</title>
        <authorList>
            <person name="Kono N."/>
            <person name="Nakamura H."/>
            <person name="Ohtoshi R."/>
            <person name="Tomita M."/>
            <person name="Numata K."/>
            <person name="Arakawa K."/>
        </authorList>
    </citation>
    <scope>NUCLEOTIDE SEQUENCE [LARGE SCALE GENOMIC DNA]</scope>
</reference>
<comment type="subcellular location">
    <subcellularLocation>
        <location evidence="1">Nucleus</location>
    </subcellularLocation>
</comment>
<evidence type="ECO:0000256" key="1">
    <source>
        <dbReference type="PROSITE-ProRule" id="PRU00371"/>
    </source>
</evidence>
<protein>
    <recommendedName>
        <fullName evidence="3">BESS domain-containing protein</fullName>
    </recommendedName>
</protein>
<dbReference type="GO" id="GO:0005634">
    <property type="term" value="C:nucleus"/>
    <property type="evidence" value="ECO:0007669"/>
    <property type="project" value="UniProtKB-SubCell"/>
</dbReference>
<feature type="region of interest" description="Disordered" evidence="2">
    <location>
        <begin position="549"/>
        <end position="596"/>
    </location>
</feature>
<evidence type="ECO:0000256" key="2">
    <source>
        <dbReference type="SAM" id="MobiDB-lite"/>
    </source>
</evidence>
<evidence type="ECO:0000313" key="5">
    <source>
        <dbReference type="Proteomes" id="UP000299102"/>
    </source>
</evidence>
<dbReference type="PROSITE" id="PS51031">
    <property type="entry name" value="BESS"/>
    <property type="match status" value="1"/>
</dbReference>
<proteinExistence type="predicted"/>
<accession>A0A4C1YXV7</accession>
<comment type="caution">
    <text evidence="4">The sequence shown here is derived from an EMBL/GenBank/DDBJ whole genome shotgun (WGS) entry which is preliminary data.</text>
</comment>
<feature type="compositionally biased region" description="Low complexity" evidence="2">
    <location>
        <begin position="569"/>
        <end position="596"/>
    </location>
</feature>
<dbReference type="GO" id="GO:0003677">
    <property type="term" value="F:DNA binding"/>
    <property type="evidence" value="ECO:0007669"/>
    <property type="project" value="InterPro"/>
</dbReference>
<dbReference type="AlphaFoldDB" id="A0A4C1YXV7"/>
<keyword evidence="5" id="KW-1185">Reference proteome</keyword>
<evidence type="ECO:0000259" key="3">
    <source>
        <dbReference type="PROSITE" id="PS51031"/>
    </source>
</evidence>
<keyword evidence="1" id="KW-0539">Nucleus</keyword>
<evidence type="ECO:0000313" key="4">
    <source>
        <dbReference type="EMBL" id="GBP81126.1"/>
    </source>
</evidence>
<sequence length="596" mass="66298">MPTSPFRYRPAPSHAMHGAASIVGENILPVPGWSAHDKRRCQTGARRRRNTAACKQRWQGLRDAYRRALNKKKRQNSGDTLDVAAFHDTKIQDEDDPIVRIKSLQPQNSRAKKAKAIKKAKVLPLQSASAVLMSRLLDQQAIPQQHDELDRFFLNISETVKKFSPYLQAMAKNKIFTLVSEMELQQLAPPSFENTPQYAYTPSPASTSSCIPASATPMPTSPENWNTATNDWNNQSENIFDTNVLGRDLYTKVLNMDLLTWNFSESGHGKGVADGIGGSVKRTLDKQVAYGRSITNGNEAFEILKLGKIYKVNLRGKPPKLLSGPWEANLFADTNGRRYIESKFLALKNHENMLADYLTTAFKMCYGLTRHQTKKMAFDYAMANGICPDKWKEITTASDDWLKGFMIRHRHLANIRPSPHVTSTPMVAILSTSRQQIISPEIIRPFSKAALRQNTTRNNRKMSSAIITDTPEKYKLEEKEDEVVCTVGDGNFDNCDSPTQDCDGGELTSGTSQFHSTSELHQGDIEQDLSYFQLPNDLGTLHSPMVPITLPNTSKPTNTTNIQAESVNASPALSSTYPSPTPSTSSTSTRVAANSQ</sequence>
<organism evidence="4 5">
    <name type="scientific">Eumeta variegata</name>
    <name type="common">Bagworm moth</name>
    <name type="synonym">Eumeta japonica</name>
    <dbReference type="NCBI Taxonomy" id="151549"/>
    <lineage>
        <taxon>Eukaryota</taxon>
        <taxon>Metazoa</taxon>
        <taxon>Ecdysozoa</taxon>
        <taxon>Arthropoda</taxon>
        <taxon>Hexapoda</taxon>
        <taxon>Insecta</taxon>
        <taxon>Pterygota</taxon>
        <taxon>Neoptera</taxon>
        <taxon>Endopterygota</taxon>
        <taxon>Lepidoptera</taxon>
        <taxon>Glossata</taxon>
        <taxon>Ditrysia</taxon>
        <taxon>Tineoidea</taxon>
        <taxon>Psychidae</taxon>
        <taxon>Oiketicinae</taxon>
        <taxon>Eumeta</taxon>
    </lineage>
</organism>
<feature type="domain" description="BESS" evidence="3">
    <location>
        <begin position="146"/>
        <end position="185"/>
    </location>
</feature>
<dbReference type="EMBL" id="BGZK01001497">
    <property type="protein sequence ID" value="GBP81126.1"/>
    <property type="molecule type" value="Genomic_DNA"/>
</dbReference>
<gene>
    <name evidence="4" type="ORF">EVAR_88224_1</name>
</gene>
<name>A0A4C1YXV7_EUMVA</name>